<dbReference type="RefSeq" id="WP_151865352.1">
    <property type="nucleotide sequence ID" value="NZ_WBZB01000014.1"/>
</dbReference>
<evidence type="ECO:0000256" key="2">
    <source>
        <dbReference type="SAM" id="MobiDB-lite"/>
    </source>
</evidence>
<sequence length="455" mass="50113">MSGINENRNTEKNNLKKLALVGVKPLSITVLVLSFSVYSLGIPKTQAYFVQEIKNIRAAIFNITDSTEIISGSINFQDHNAQLTEFNVFSSHVEEVQRERVVGYLLLPDGFNIKDINLDTLQLKLDSNDIKINSVDYIGGQLVVVLDKDYLLNTLGHGNYPITLEGLFNNGYYQLNATGTLEVIDEEYLKLLARLEDLTEGIIEGFNKAENFQGIGLEELEELEAKIMEYNSLSEAANEEWLEMIEEIKERYNTYLENLKTAEMINAAYEALDTAMVARTDEAINDAMALITALPEGKEKEQLANAINILIQEIAVEGEAPIEGEEPPEEGEEPPEEGEEPPVEGEEPPEEGEEPPVEGEEPPVEGEEPSVESEEPSVEGEEPSVEGEEPPVEGEEPTEGEDPADGEYPPVEGEDPVDGQDPLADGEGENTNPVIKDEEENSLEDGEVTGGDDTN</sequence>
<evidence type="ECO:0000313" key="5">
    <source>
        <dbReference type="Proteomes" id="UP000465601"/>
    </source>
</evidence>
<protein>
    <submittedName>
        <fullName evidence="4">Uncharacterized protein</fullName>
    </submittedName>
</protein>
<keyword evidence="1" id="KW-0175">Coiled coil</keyword>
<feature type="compositionally biased region" description="Acidic residues" evidence="2">
    <location>
        <begin position="412"/>
        <end position="428"/>
    </location>
</feature>
<gene>
    <name evidence="4" type="ORF">F8153_05405</name>
</gene>
<comment type="caution">
    <text evidence="4">The sequence shown here is derived from an EMBL/GenBank/DDBJ whole genome shotgun (WGS) entry which is preliminary data.</text>
</comment>
<proteinExistence type="predicted"/>
<feature type="transmembrane region" description="Helical" evidence="3">
    <location>
        <begin position="21"/>
        <end position="41"/>
    </location>
</feature>
<keyword evidence="3" id="KW-0472">Membrane</keyword>
<name>A0A833M7P0_9FIRM</name>
<dbReference type="AlphaFoldDB" id="A0A833M7P0"/>
<feature type="region of interest" description="Disordered" evidence="2">
    <location>
        <begin position="318"/>
        <end position="455"/>
    </location>
</feature>
<evidence type="ECO:0000256" key="3">
    <source>
        <dbReference type="SAM" id="Phobius"/>
    </source>
</evidence>
<reference evidence="4 5" key="1">
    <citation type="submission" date="2019-10" db="EMBL/GenBank/DDBJ databases">
        <title>Alkaliphilus serpentinus sp. nov. and Alkaliphilus pronyensis sp. nov., two novel anaerobic alkaliphilic species isolated from the serpentinized-hosted hydrothermal field of the Prony Bay (New Caledonia).</title>
        <authorList>
            <person name="Postec A."/>
        </authorList>
    </citation>
    <scope>NUCLEOTIDE SEQUENCE [LARGE SCALE GENOMIC DNA]</scope>
    <source>
        <strain evidence="4 5">LacT</strain>
    </source>
</reference>
<feature type="compositionally biased region" description="Acidic residues" evidence="2">
    <location>
        <begin position="320"/>
        <end position="405"/>
    </location>
</feature>
<organism evidence="4 5">
    <name type="scientific">Alkaliphilus serpentinus</name>
    <dbReference type="NCBI Taxonomy" id="1482731"/>
    <lineage>
        <taxon>Bacteria</taxon>
        <taxon>Bacillati</taxon>
        <taxon>Bacillota</taxon>
        <taxon>Clostridia</taxon>
        <taxon>Peptostreptococcales</taxon>
        <taxon>Natronincolaceae</taxon>
        <taxon>Alkaliphilus</taxon>
    </lineage>
</organism>
<evidence type="ECO:0000313" key="4">
    <source>
        <dbReference type="EMBL" id="KAB3531073.1"/>
    </source>
</evidence>
<accession>A0A833M7P0</accession>
<dbReference type="Proteomes" id="UP000465601">
    <property type="component" value="Unassembled WGS sequence"/>
</dbReference>
<keyword evidence="3" id="KW-1133">Transmembrane helix</keyword>
<feature type="compositionally biased region" description="Acidic residues" evidence="2">
    <location>
        <begin position="437"/>
        <end position="447"/>
    </location>
</feature>
<dbReference type="EMBL" id="WBZB01000014">
    <property type="protein sequence ID" value="KAB3531073.1"/>
    <property type="molecule type" value="Genomic_DNA"/>
</dbReference>
<keyword evidence="5" id="KW-1185">Reference proteome</keyword>
<keyword evidence="3" id="KW-0812">Transmembrane</keyword>
<feature type="coiled-coil region" evidence="1">
    <location>
        <begin position="220"/>
        <end position="265"/>
    </location>
</feature>
<evidence type="ECO:0000256" key="1">
    <source>
        <dbReference type="SAM" id="Coils"/>
    </source>
</evidence>